<evidence type="ECO:0000313" key="2">
    <source>
        <dbReference type="Proteomes" id="UP000221024"/>
    </source>
</evidence>
<organism evidence="1 2">
    <name type="scientific">Longimonas halophila</name>
    <dbReference type="NCBI Taxonomy" id="1469170"/>
    <lineage>
        <taxon>Bacteria</taxon>
        <taxon>Pseudomonadati</taxon>
        <taxon>Rhodothermota</taxon>
        <taxon>Rhodothermia</taxon>
        <taxon>Rhodothermales</taxon>
        <taxon>Salisaetaceae</taxon>
        <taxon>Longimonas</taxon>
    </lineage>
</organism>
<dbReference type="EMBL" id="PDEP01000007">
    <property type="protein sequence ID" value="PEN06799.1"/>
    <property type="molecule type" value="Genomic_DNA"/>
</dbReference>
<dbReference type="Gene3D" id="2.120.10.30">
    <property type="entry name" value="TolB, C-terminal domain"/>
    <property type="match status" value="1"/>
</dbReference>
<dbReference type="AlphaFoldDB" id="A0A2H3NLR4"/>
<name>A0A2H3NLR4_9BACT</name>
<proteinExistence type="predicted"/>
<keyword evidence="2" id="KW-1185">Reference proteome</keyword>
<protein>
    <submittedName>
        <fullName evidence="1">Uncharacterized protein</fullName>
    </submittedName>
</protein>
<dbReference type="Pfam" id="PF07676">
    <property type="entry name" value="PD40"/>
    <property type="match status" value="1"/>
</dbReference>
<dbReference type="InterPro" id="IPR011659">
    <property type="entry name" value="WD40"/>
</dbReference>
<gene>
    <name evidence="1" type="ORF">CRI93_09175</name>
</gene>
<dbReference type="SUPFAM" id="SSF82171">
    <property type="entry name" value="DPP6 N-terminal domain-like"/>
    <property type="match status" value="1"/>
</dbReference>
<sequence>MIGCKNSIEPEKPPAINEAIVQIGEEHYQMGVWTQPTEIYATEPLDRLRLDNNLTAKKDTTLIPSGTPAPIFIEKSEDGKKLLFIETPLESRPGFWGPLYEIDTQTGEKRRLRDSNHVVSSAVYLPGSSGKKVVYYSYGSIPEGIEDGPIPGYYLLDTETGTDSLLVEHASPAGLEEIFNGFDVSPDGRTLLYPINYDNIGGARSPKVATYDLPTGIRDTLSWSFRPQLLWMRYGPSGDQLLYNIYQEDALSISSGRVDSIGVIDLDTEARRTLRTTTNPEGESIDLFPRWSPDGQHIVYGSGPVAGASGAVGNFSLHVLKNVN</sequence>
<dbReference type="Proteomes" id="UP000221024">
    <property type="component" value="Unassembled WGS sequence"/>
</dbReference>
<reference evidence="1 2" key="1">
    <citation type="submission" date="2017-10" db="EMBL/GenBank/DDBJ databases">
        <title>Draft genome of Longimonas halophila.</title>
        <authorList>
            <person name="Goh K.M."/>
            <person name="Shamsir M.S."/>
            <person name="Lim S.W."/>
        </authorList>
    </citation>
    <scope>NUCLEOTIDE SEQUENCE [LARGE SCALE GENOMIC DNA]</scope>
    <source>
        <strain evidence="1 2">KCTC 42399</strain>
    </source>
</reference>
<evidence type="ECO:0000313" key="1">
    <source>
        <dbReference type="EMBL" id="PEN06799.1"/>
    </source>
</evidence>
<dbReference type="InterPro" id="IPR011042">
    <property type="entry name" value="6-blade_b-propeller_TolB-like"/>
</dbReference>
<accession>A0A2H3NLR4</accession>
<comment type="caution">
    <text evidence="1">The sequence shown here is derived from an EMBL/GenBank/DDBJ whole genome shotgun (WGS) entry which is preliminary data.</text>
</comment>